<evidence type="ECO:0000313" key="3">
    <source>
        <dbReference type="Proteomes" id="UP000263013"/>
    </source>
</evidence>
<dbReference type="PROSITE" id="PS51257">
    <property type="entry name" value="PROKAR_LIPOPROTEIN"/>
    <property type="match status" value="1"/>
</dbReference>
<accession>A0ABM6WLS8</accession>
<keyword evidence="2" id="KW-0614">Plasmid</keyword>
<feature type="chain" id="PRO_5047474749" description="Fibronectin type-III domain-containing protein" evidence="1">
    <location>
        <begin position="23"/>
        <end position="218"/>
    </location>
</feature>
<evidence type="ECO:0008006" key="4">
    <source>
        <dbReference type="Google" id="ProtNLM"/>
    </source>
</evidence>
<gene>
    <name evidence="2" type="ORF">Mtai_v1c28850</name>
</gene>
<evidence type="ECO:0000256" key="1">
    <source>
        <dbReference type="SAM" id="SignalP"/>
    </source>
</evidence>
<evidence type="ECO:0000313" key="2">
    <source>
        <dbReference type="EMBL" id="AWR88106.1"/>
    </source>
</evidence>
<name>A0ABM6WLS8_9DEIN</name>
<dbReference type="Proteomes" id="UP000263013">
    <property type="component" value="Plasmid pMtWR-220"/>
</dbReference>
<dbReference type="EMBL" id="CP021131">
    <property type="protein sequence ID" value="AWR88106.1"/>
    <property type="molecule type" value="Genomic_DNA"/>
</dbReference>
<keyword evidence="1" id="KW-0732">Signal</keyword>
<geneLocation type="plasmid" evidence="2 3">
    <name>pMtWR-220</name>
</geneLocation>
<protein>
    <recommendedName>
        <fullName evidence="4">Fibronectin type-III domain-containing protein</fullName>
    </recommendedName>
</protein>
<organism evidence="2 3">
    <name type="scientific">Meiothermus taiwanensis WR-220</name>
    <dbReference type="NCBI Taxonomy" id="1339250"/>
    <lineage>
        <taxon>Bacteria</taxon>
        <taxon>Thermotogati</taxon>
        <taxon>Deinococcota</taxon>
        <taxon>Deinococci</taxon>
        <taxon>Thermales</taxon>
        <taxon>Thermaceae</taxon>
        <taxon>Meiothermus</taxon>
    </lineage>
</organism>
<keyword evidence="3" id="KW-1185">Reference proteome</keyword>
<feature type="signal peptide" evidence="1">
    <location>
        <begin position="1"/>
        <end position="22"/>
    </location>
</feature>
<proteinExistence type="predicted"/>
<reference evidence="2 3" key="1">
    <citation type="submission" date="2017-05" db="EMBL/GenBank/DDBJ databases">
        <title>Complete genome sequence of Meiothermus taiwanensis WR-220.</title>
        <authorList>
            <person name="Wu W.-L."/>
            <person name="Lo W.-S."/>
            <person name="Kuo C.-H."/>
            <person name="Wu S.-H."/>
        </authorList>
    </citation>
    <scope>NUCLEOTIDE SEQUENCE [LARGE SCALE GENOMIC DNA]</scope>
    <source>
        <strain evidence="2 3">WR-220</strain>
        <plasmid evidence="2 3">pMtWR-220</plasmid>
    </source>
</reference>
<dbReference type="RefSeq" id="WP_027889002.1">
    <property type="nucleotide sequence ID" value="NZ_CP021131.1"/>
</dbReference>
<sequence length="218" mass="22735">MTRTWIVLLGLLLAACNTGAPAGPPKINAFTATPASLPSGGGSVRLEWDVNGASSLDISGVGSVTPADRGSKTVNLTTSRTFTLTATNSAGSVSKDASVTVAPAPSISVTPTSSAFVAGDPGGSFDAVVIPNLPRGDTYSRIGEWVVGLPQSIGLKAQRSWRHSIDGRSTWNDVNGCRRCGWYVEAKLHRMRPKKWGLDVKPSTGGWLGIGPGDCRRC</sequence>